<gene>
    <name evidence="1" type="ORF">Tco_1033287</name>
</gene>
<name>A0ABQ5GET6_9ASTR</name>
<dbReference type="EMBL" id="BQNB010018402">
    <property type="protein sequence ID" value="GJT74001.1"/>
    <property type="molecule type" value="Genomic_DNA"/>
</dbReference>
<keyword evidence="2" id="KW-1185">Reference proteome</keyword>
<dbReference type="Proteomes" id="UP001151760">
    <property type="component" value="Unassembled WGS sequence"/>
</dbReference>
<reference evidence="1" key="2">
    <citation type="submission" date="2022-01" db="EMBL/GenBank/DDBJ databases">
        <authorList>
            <person name="Yamashiro T."/>
            <person name="Shiraishi A."/>
            <person name="Satake H."/>
            <person name="Nakayama K."/>
        </authorList>
    </citation>
    <scope>NUCLEOTIDE SEQUENCE</scope>
</reference>
<proteinExistence type="predicted"/>
<accession>A0ABQ5GET6</accession>
<reference evidence="1" key="1">
    <citation type="journal article" date="2022" name="Int. J. Mol. Sci.">
        <title>Draft Genome of Tanacetum Coccineum: Genomic Comparison of Closely Related Tanacetum-Family Plants.</title>
        <authorList>
            <person name="Yamashiro T."/>
            <person name="Shiraishi A."/>
            <person name="Nakayama K."/>
            <person name="Satake H."/>
        </authorList>
    </citation>
    <scope>NUCLEOTIDE SEQUENCE</scope>
</reference>
<protein>
    <submittedName>
        <fullName evidence="1">Uncharacterized protein</fullName>
    </submittedName>
</protein>
<organism evidence="1 2">
    <name type="scientific">Tanacetum coccineum</name>
    <dbReference type="NCBI Taxonomy" id="301880"/>
    <lineage>
        <taxon>Eukaryota</taxon>
        <taxon>Viridiplantae</taxon>
        <taxon>Streptophyta</taxon>
        <taxon>Embryophyta</taxon>
        <taxon>Tracheophyta</taxon>
        <taxon>Spermatophyta</taxon>
        <taxon>Magnoliopsida</taxon>
        <taxon>eudicotyledons</taxon>
        <taxon>Gunneridae</taxon>
        <taxon>Pentapetalae</taxon>
        <taxon>asterids</taxon>
        <taxon>campanulids</taxon>
        <taxon>Asterales</taxon>
        <taxon>Asteraceae</taxon>
        <taxon>Asteroideae</taxon>
        <taxon>Anthemideae</taxon>
        <taxon>Anthemidinae</taxon>
        <taxon>Tanacetum</taxon>
    </lineage>
</organism>
<evidence type="ECO:0000313" key="2">
    <source>
        <dbReference type="Proteomes" id="UP001151760"/>
    </source>
</evidence>
<comment type="caution">
    <text evidence="1">The sequence shown here is derived from an EMBL/GenBank/DDBJ whole genome shotgun (WGS) entry which is preliminary data.</text>
</comment>
<evidence type="ECO:0000313" key="1">
    <source>
        <dbReference type="EMBL" id="GJT74001.1"/>
    </source>
</evidence>
<sequence length="415" mass="47630">MHGKPLRIVPNVIRKWKNLTSTIFDQTITNLKNHLVRNEVVRVKIPKCMSWLDTYDEPVGDLDMMEDKLEDLGLNTCNHDIPLSSREVPIFDELEPQPQPLLNCLSLDVSLREERGPEPLIKPHSSDSFRMKVVDNLTIRILPSPHVASFHPRNVYCYYHPCLDDPKQHYGFKPGLLGRSESLGVDFSKLEMMEDDWELELKEVSFLGRGLSLPINPNDLGKGNFSSKTKILFSQNVETASRFTRDAVTTTPVTGLYLIRRRLEVLRKFHWMILGGRFNQLSHVSSPLLSKPGEYLKSLGFSEWLEIHALAKKLGVPPPPQLSTFRISDEDKKRKRTTEIIQEVFVKEDVVVDEMHRELAPPPPQLVRLQGSILRDILEGEEMFKLMEMEIESRNDVVKAKEIVKDNLDGMGQHL</sequence>